<organism evidence="1 2">
    <name type="scientific">Ignatzschineria larvae DSM 13226</name>
    <dbReference type="NCBI Taxonomy" id="1111732"/>
    <lineage>
        <taxon>Bacteria</taxon>
        <taxon>Pseudomonadati</taxon>
        <taxon>Pseudomonadota</taxon>
        <taxon>Gammaproteobacteria</taxon>
        <taxon>Cardiobacteriales</taxon>
        <taxon>Ignatzschineriaceae</taxon>
        <taxon>Ignatzschineria</taxon>
    </lineage>
</organism>
<evidence type="ECO:0000313" key="1">
    <source>
        <dbReference type="EMBL" id="WZW87072.1"/>
    </source>
</evidence>
<keyword evidence="2" id="KW-1185">Reference proteome</keyword>
<dbReference type="RefSeq" id="WP_026878497.1">
    <property type="nucleotide sequence ID" value="NZ_AZOD01000009.1"/>
</dbReference>
<accession>A0ABZ3BXF9</accession>
<dbReference type="EMBL" id="CP150637">
    <property type="protein sequence ID" value="WZW87072.1"/>
    <property type="molecule type" value="Genomic_DNA"/>
</dbReference>
<evidence type="ECO:0000313" key="2">
    <source>
        <dbReference type="Proteomes" id="UP001449178"/>
    </source>
</evidence>
<reference evidence="1 2" key="1">
    <citation type="submission" date="2024-03" db="EMBL/GenBank/DDBJ databases">
        <title>Complete Genome Sequence and Annotation of Ignatzschineria larvae DSM 13226.</title>
        <authorList>
            <person name="Cantrell E."/>
            <person name="Burcham Z.M."/>
        </authorList>
    </citation>
    <scope>NUCLEOTIDE SEQUENCE [LARGE SCALE GENOMIC DNA]</scope>
    <source>
        <strain evidence="1 2">DSM 13226</strain>
    </source>
</reference>
<proteinExistence type="predicted"/>
<name>A0ABZ3BXF9_9GAMM</name>
<sequence>MKKIIEVILIFFNERKEARLYREWARNREDQQHSKMLEEAEVLASRPSYRPAESVELKKVA</sequence>
<dbReference type="Proteomes" id="UP001449178">
    <property type="component" value="Chromosome"/>
</dbReference>
<gene>
    <name evidence="1" type="ORF">WMO13_06710</name>
</gene>
<protein>
    <submittedName>
        <fullName evidence="1">Uncharacterized protein</fullName>
    </submittedName>
</protein>